<dbReference type="EMBL" id="CP123504">
    <property type="protein sequence ID" value="WGM02924.1"/>
    <property type="molecule type" value="Genomic_DNA"/>
</dbReference>
<evidence type="ECO:0000259" key="1">
    <source>
        <dbReference type="Pfam" id="PF08346"/>
    </source>
</evidence>
<gene>
    <name evidence="2" type="ORF">QE210_01020</name>
    <name evidence="3" type="ORF">QE210_07615</name>
</gene>
<evidence type="ECO:0000313" key="3">
    <source>
        <dbReference type="EMBL" id="WGM02924.1"/>
    </source>
</evidence>
<dbReference type="RefSeq" id="WP_280625170.1">
    <property type="nucleotide sequence ID" value="NZ_CP123504.1"/>
</dbReference>
<dbReference type="PANTHER" id="PTHR36180:SF1">
    <property type="entry name" value="ANTA_ANTB ANTIREPRESSOR DOMAIN-CONTAINING PROTEIN"/>
    <property type="match status" value="1"/>
</dbReference>
<accession>A0AA95GU66</accession>
<protein>
    <submittedName>
        <fullName evidence="3">AntA/AntB antirepressor family protein</fullName>
    </submittedName>
</protein>
<dbReference type="EMBL" id="CP123504">
    <property type="protein sequence ID" value="WGM01741.1"/>
    <property type="molecule type" value="Genomic_DNA"/>
</dbReference>
<dbReference type="Pfam" id="PF08346">
    <property type="entry name" value="AntA"/>
    <property type="match status" value="1"/>
</dbReference>
<reference evidence="3" key="1">
    <citation type="submission" date="2023-04" db="EMBL/GenBank/DDBJ databases">
        <title>Genome dynamics across the evolutionary transition to endosymbiosis.</title>
        <authorList>
            <person name="Siozios S."/>
            <person name="Nadal-Jimenez P."/>
            <person name="Azagi T."/>
            <person name="Sprong H."/>
            <person name="Frost C.L."/>
            <person name="Parratt S.R."/>
            <person name="Taylor G."/>
            <person name="Brettell L."/>
            <person name="Lew K.C."/>
            <person name="Croft L."/>
            <person name="King K.C."/>
            <person name="Brockhurst M.A."/>
            <person name="Hypsa V."/>
            <person name="Novakova E."/>
            <person name="Darby A.C."/>
            <person name="Hurst G.D.D."/>
        </authorList>
    </citation>
    <scope>NUCLEOTIDE SEQUENCE</scope>
    <source>
        <strain evidence="3">APv</strain>
    </source>
</reference>
<evidence type="ECO:0000313" key="4">
    <source>
        <dbReference type="Proteomes" id="UP001177595"/>
    </source>
</evidence>
<organism evidence="3 4">
    <name type="scientific">Arsenophonus nasoniae</name>
    <name type="common">son-killer infecting Nasonia vitripennis</name>
    <dbReference type="NCBI Taxonomy" id="638"/>
    <lineage>
        <taxon>Bacteria</taxon>
        <taxon>Pseudomonadati</taxon>
        <taxon>Pseudomonadota</taxon>
        <taxon>Gammaproteobacteria</taxon>
        <taxon>Enterobacterales</taxon>
        <taxon>Morganellaceae</taxon>
        <taxon>Arsenophonus</taxon>
    </lineage>
</organism>
<feature type="domain" description="AntA/AntB antirepressor" evidence="1">
    <location>
        <begin position="20"/>
        <end position="94"/>
    </location>
</feature>
<dbReference type="AlphaFoldDB" id="A0AA95GU66"/>
<proteinExistence type="predicted"/>
<evidence type="ECO:0000313" key="2">
    <source>
        <dbReference type="EMBL" id="WGM01741.1"/>
    </source>
</evidence>
<dbReference type="PANTHER" id="PTHR36180">
    <property type="entry name" value="DNA-BINDING PROTEIN-RELATED-RELATED"/>
    <property type="match status" value="1"/>
</dbReference>
<sequence length="269" mass="31389">MSILINIETKNINDALIQTVNARDLHAFLEIGKDFTTWIKDRINQYGFVENQDYIIVENLSSPKSGSAKSRQRLMKDYYISIDMAKELSMVERNEKGKQARQYFIECERQAKTATHVIPQTLPDALRLAAEMAEKVQHLSLVNKEQKTEIDCLKNLFQVGMTPVQFCKQLNGVNINQVNLFLESRHFLYDAEKDISKAHVWRVHSYARDTYLTESPFIMTNDYGQRQCYKIVLLKKGASWLYNQYLKSKLPMKKDWNGEFTHDKYSQVA</sequence>
<dbReference type="InterPro" id="IPR013557">
    <property type="entry name" value="AntA/B_antirep"/>
</dbReference>
<dbReference type="Proteomes" id="UP001177595">
    <property type="component" value="Chromosome"/>
</dbReference>
<name>A0AA95GU66_9GAMM</name>